<reference evidence="2 3" key="1">
    <citation type="journal article" date="2011" name="PLoS ONE">
        <title>The complete genome sequence of Thermoproteus tenax: a physiologically versatile member of the Crenarchaeota.</title>
        <authorList>
            <person name="Siebers B."/>
            <person name="Zaparty M."/>
            <person name="Raddatz G."/>
            <person name="Tjaden B."/>
            <person name="Albers S.V."/>
            <person name="Bell S.D."/>
            <person name="Blombach F."/>
            <person name="Kletzin A."/>
            <person name="Kyrpides N."/>
            <person name="Lanz C."/>
            <person name="Plagens A."/>
            <person name="Rampp M."/>
            <person name="Rosinus A."/>
            <person name="von Jan M."/>
            <person name="Makarova K.S."/>
            <person name="Klenk H.P."/>
            <person name="Schuster S.C."/>
            <person name="Hensel R."/>
        </authorList>
    </citation>
    <scope>NUCLEOTIDE SEQUENCE [LARGE SCALE GENOMIC DNA]</scope>
    <source>
        <strain evidence="3">ATCC 35583 / DSM 2078 / JCM 9277 / NBRC 100435 / Kra 1</strain>
    </source>
</reference>
<dbReference type="AlphaFoldDB" id="G4RLM8"/>
<evidence type="ECO:0000313" key="3">
    <source>
        <dbReference type="Proteomes" id="UP000002654"/>
    </source>
</evidence>
<feature type="domain" description="4Fe-4S ferredoxin-type" evidence="1">
    <location>
        <begin position="243"/>
        <end position="271"/>
    </location>
</feature>
<dbReference type="OrthoDB" id="15347at2157"/>
<sequence>MIEFVIKGKELGNLHALGIALGLSITFRRVLVLGEFRNEWIDIVRRSGIWGAMLLSPCPQELPCVRDLEEAIALSEKTQSPIGYEGEEPLPRPFRVSTFNKNYLRARRWVRTGGAGREYLPLFACLYNLLKLRDDVPIVVSDIYMKSPVEEKTDYQVLPTYFMPDAVSEIVSVHMPPIPAVAIAKGILIGGYKAGPVIAISTGGTDDGFIELGGYIVDINRRGDPCRLFRERVVGYDYKLFAGEFEVEPSLCDRCGDCFLSSCDALAMDKGGAPKLLESCTGCGACALLCTRRAIRRVNDTFKLYIR</sequence>
<dbReference type="InterPro" id="IPR017896">
    <property type="entry name" value="4Fe4S_Fe-S-bd"/>
</dbReference>
<keyword evidence="3" id="KW-1185">Reference proteome</keyword>
<name>G4RLM8_THETK</name>
<dbReference type="Gene3D" id="3.30.70.20">
    <property type="match status" value="1"/>
</dbReference>
<evidence type="ECO:0000313" key="2">
    <source>
        <dbReference type="EMBL" id="CCC82473.1"/>
    </source>
</evidence>
<gene>
    <name evidence="2" type="ordered locus">TTX_1855</name>
</gene>
<feature type="domain" description="4Fe-4S ferredoxin-type" evidence="1">
    <location>
        <begin position="272"/>
        <end position="300"/>
    </location>
</feature>
<dbReference type="HOGENOM" id="CLU_932621_0_0_2"/>
<dbReference type="RefSeq" id="WP_014127726.1">
    <property type="nucleotide sequence ID" value="NC_016070.1"/>
</dbReference>
<dbReference type="Proteomes" id="UP000002654">
    <property type="component" value="Chromosome"/>
</dbReference>
<dbReference type="SUPFAM" id="SSF54862">
    <property type="entry name" value="4Fe-4S ferredoxins"/>
    <property type="match status" value="1"/>
</dbReference>
<proteinExistence type="predicted"/>
<dbReference type="STRING" id="768679.TTX_1855"/>
<dbReference type="PaxDb" id="768679-TTX_1855"/>
<organism evidence="2 3">
    <name type="scientific">Thermoproteus tenax (strain ATCC 35583 / DSM 2078 / JCM 9277 / NBRC 100435 / Kra 1)</name>
    <dbReference type="NCBI Taxonomy" id="768679"/>
    <lineage>
        <taxon>Archaea</taxon>
        <taxon>Thermoproteota</taxon>
        <taxon>Thermoprotei</taxon>
        <taxon>Thermoproteales</taxon>
        <taxon>Thermoproteaceae</taxon>
        <taxon>Thermoproteus</taxon>
    </lineage>
</organism>
<dbReference type="PATRIC" id="fig|768679.9.peg.1879"/>
<dbReference type="eggNOG" id="arCOG05466">
    <property type="taxonomic scope" value="Archaea"/>
</dbReference>
<accession>G4RLM8</accession>
<evidence type="ECO:0000259" key="1">
    <source>
        <dbReference type="PROSITE" id="PS51379"/>
    </source>
</evidence>
<dbReference type="KEGG" id="ttn:TTX_1855"/>
<protein>
    <submittedName>
        <fullName evidence="2">Membrane associated ferredoxin</fullName>
    </submittedName>
</protein>
<dbReference type="GeneID" id="11262740"/>
<dbReference type="PROSITE" id="PS51379">
    <property type="entry name" value="4FE4S_FER_2"/>
    <property type="match status" value="2"/>
</dbReference>
<dbReference type="EMBL" id="FN869859">
    <property type="protein sequence ID" value="CCC82473.1"/>
    <property type="molecule type" value="Genomic_DNA"/>
</dbReference>